<sequence>MQEQEGGILGVRISNNPENYLGLLTMVGHRKKHTFVDIKECFVKLINNWSVHFLSAMGDEVFLKSILQAIPIYAMRYFKLPILFCRELENIMCKFWWRNSKTNKGIYWCKWSDMCIPKAKGGLGFKELSKFNLALLAKQGWKIITQPNSLFTRVMKARYFLIEEFMSAGLGSYPSYTW</sequence>
<dbReference type="PANTHER" id="PTHR33116:SF86">
    <property type="entry name" value="REVERSE TRANSCRIPTASE DOMAIN-CONTAINING PROTEIN"/>
    <property type="match status" value="1"/>
</dbReference>
<accession>A0A9D3ZFY1</accession>
<reference evidence="1 2" key="1">
    <citation type="journal article" date="2021" name="Plant Biotechnol. J.">
        <title>Multi-omics assisted identification of the key and species-specific regulatory components of drought-tolerant mechanisms in Gossypium stocksii.</title>
        <authorList>
            <person name="Yu D."/>
            <person name="Ke L."/>
            <person name="Zhang D."/>
            <person name="Wu Y."/>
            <person name="Sun Y."/>
            <person name="Mei J."/>
            <person name="Sun J."/>
            <person name="Sun Y."/>
        </authorList>
    </citation>
    <scope>NUCLEOTIDE SEQUENCE [LARGE SCALE GENOMIC DNA]</scope>
    <source>
        <strain evidence="2">cv. E1</strain>
        <tissue evidence="1">Leaf</tissue>
    </source>
</reference>
<name>A0A9D3ZFY1_9ROSI</name>
<dbReference type="Proteomes" id="UP000828251">
    <property type="component" value="Unassembled WGS sequence"/>
</dbReference>
<evidence type="ECO:0008006" key="3">
    <source>
        <dbReference type="Google" id="ProtNLM"/>
    </source>
</evidence>
<dbReference type="EMBL" id="JAIQCV010000013">
    <property type="protein sequence ID" value="KAH1032211.1"/>
    <property type="molecule type" value="Genomic_DNA"/>
</dbReference>
<dbReference type="PANTHER" id="PTHR33116">
    <property type="entry name" value="REVERSE TRANSCRIPTASE ZINC-BINDING DOMAIN-CONTAINING PROTEIN-RELATED-RELATED"/>
    <property type="match status" value="1"/>
</dbReference>
<evidence type="ECO:0000313" key="1">
    <source>
        <dbReference type="EMBL" id="KAH1032211.1"/>
    </source>
</evidence>
<organism evidence="1 2">
    <name type="scientific">Gossypium stocksii</name>
    <dbReference type="NCBI Taxonomy" id="47602"/>
    <lineage>
        <taxon>Eukaryota</taxon>
        <taxon>Viridiplantae</taxon>
        <taxon>Streptophyta</taxon>
        <taxon>Embryophyta</taxon>
        <taxon>Tracheophyta</taxon>
        <taxon>Spermatophyta</taxon>
        <taxon>Magnoliopsida</taxon>
        <taxon>eudicotyledons</taxon>
        <taxon>Gunneridae</taxon>
        <taxon>Pentapetalae</taxon>
        <taxon>rosids</taxon>
        <taxon>malvids</taxon>
        <taxon>Malvales</taxon>
        <taxon>Malvaceae</taxon>
        <taxon>Malvoideae</taxon>
        <taxon>Gossypium</taxon>
    </lineage>
</organism>
<gene>
    <name evidence="1" type="ORF">J1N35_044385</name>
</gene>
<dbReference type="AlphaFoldDB" id="A0A9D3ZFY1"/>
<proteinExistence type="predicted"/>
<dbReference type="OrthoDB" id="998808at2759"/>
<protein>
    <recommendedName>
        <fullName evidence="3">Reverse transcriptase zinc-binding domain-containing protein</fullName>
    </recommendedName>
</protein>
<evidence type="ECO:0000313" key="2">
    <source>
        <dbReference type="Proteomes" id="UP000828251"/>
    </source>
</evidence>
<keyword evidence="2" id="KW-1185">Reference proteome</keyword>
<comment type="caution">
    <text evidence="1">The sequence shown here is derived from an EMBL/GenBank/DDBJ whole genome shotgun (WGS) entry which is preliminary data.</text>
</comment>